<dbReference type="InterPro" id="IPR006094">
    <property type="entry name" value="Oxid_FAD_bind_N"/>
</dbReference>
<dbReference type="Pfam" id="PF08031">
    <property type="entry name" value="BBE"/>
    <property type="match status" value="1"/>
</dbReference>
<accession>A0A543N8Y2</accession>
<dbReference type="InterPro" id="IPR036318">
    <property type="entry name" value="FAD-bd_PCMH-like_sf"/>
</dbReference>
<dbReference type="GO" id="GO:0016491">
    <property type="term" value="F:oxidoreductase activity"/>
    <property type="evidence" value="ECO:0007669"/>
    <property type="project" value="UniProtKB-KW"/>
</dbReference>
<evidence type="ECO:0000256" key="1">
    <source>
        <dbReference type="ARBA" id="ARBA00001974"/>
    </source>
</evidence>
<reference evidence="8 9" key="1">
    <citation type="submission" date="2019-06" db="EMBL/GenBank/DDBJ databases">
        <title>Sequencing the genomes of 1000 actinobacteria strains.</title>
        <authorList>
            <person name="Klenk H.-P."/>
        </authorList>
    </citation>
    <scope>NUCLEOTIDE SEQUENCE [LARGE SCALE GENOMIC DNA]</scope>
    <source>
        <strain evidence="8 9">DSM 45015</strain>
    </source>
</reference>
<dbReference type="Proteomes" id="UP000317422">
    <property type="component" value="Unassembled WGS sequence"/>
</dbReference>
<evidence type="ECO:0000259" key="7">
    <source>
        <dbReference type="PROSITE" id="PS51387"/>
    </source>
</evidence>
<evidence type="ECO:0000313" key="9">
    <source>
        <dbReference type="Proteomes" id="UP000317422"/>
    </source>
</evidence>
<dbReference type="EMBL" id="VFQC01000002">
    <property type="protein sequence ID" value="TQN28287.1"/>
    <property type="molecule type" value="Genomic_DNA"/>
</dbReference>
<evidence type="ECO:0000313" key="8">
    <source>
        <dbReference type="EMBL" id="TQN28287.1"/>
    </source>
</evidence>
<dbReference type="Pfam" id="PF01565">
    <property type="entry name" value="FAD_binding_4"/>
    <property type="match status" value="1"/>
</dbReference>
<dbReference type="PROSITE" id="PS00862">
    <property type="entry name" value="OX2_COVAL_FAD"/>
    <property type="match status" value="1"/>
</dbReference>
<comment type="cofactor">
    <cofactor evidence="1">
        <name>FAD</name>
        <dbReference type="ChEBI" id="CHEBI:57692"/>
    </cofactor>
</comment>
<sequence length="509" mass="56941">MTTPSPRPEHDAPAVPTVRRGDLRYPGLTRGQNQRWVSRPDHVHLPTTTGEVVAAVGHAVRNGSRLTVRSGGHCYEEFVDRPDVDVIVDMTQMNAVTYDEDREAFMVEAGASLGDVYDTLLKRWGVTLPGGSCYPVCAGGHVPGGGYGALSREHGLISDHLHGVEVVVVDGDGTARPVVATREEDDPNRELWWAHTGGGGGNFGVVTRYWFRSPRAESGCTPDAALPAPPASVWIHRSEWSWDDMTRERFGALLRNYGSWLEENSFPESPYTGLFARLELAPQPVGSFHLVVQMDADRPDAERLLDDFRAAVNEGVGVEPTVTEHRKLPWLHAAGWRGMWFSSPTERYKYKSSYHRRGFTESQIDAFYTRLTDTEYDQPPFAVSIASFGGRVNALEPADTANPHRDSVMLLLWGTTWNDPAEDDTHLRWHQEFYRAVYADTGGVPVPNRDTDGCFVNYCDIDLNDPELNTSGVPWYRLYYKENYRRLQEAKGTWDPGDVFHHGQSVALP</sequence>
<dbReference type="InterPro" id="IPR016169">
    <property type="entry name" value="FAD-bd_PCMH_sub2"/>
</dbReference>
<dbReference type="InterPro" id="IPR050416">
    <property type="entry name" value="FAD-linked_Oxidoreductase"/>
</dbReference>
<keyword evidence="9" id="KW-1185">Reference proteome</keyword>
<organism evidence="8 9">
    <name type="scientific">Haloactinospora alba</name>
    <dbReference type="NCBI Taxonomy" id="405555"/>
    <lineage>
        <taxon>Bacteria</taxon>
        <taxon>Bacillati</taxon>
        <taxon>Actinomycetota</taxon>
        <taxon>Actinomycetes</taxon>
        <taxon>Streptosporangiales</taxon>
        <taxon>Nocardiopsidaceae</taxon>
        <taxon>Haloactinospora</taxon>
    </lineage>
</organism>
<dbReference type="RefSeq" id="WP_141925356.1">
    <property type="nucleotide sequence ID" value="NZ_VFQC01000002.1"/>
</dbReference>
<dbReference type="AlphaFoldDB" id="A0A543N8Y2"/>
<feature type="domain" description="FAD-binding PCMH-type" evidence="7">
    <location>
        <begin position="36"/>
        <end position="216"/>
    </location>
</feature>
<dbReference type="PANTHER" id="PTHR42973:SF39">
    <property type="entry name" value="FAD-BINDING PCMH-TYPE DOMAIN-CONTAINING PROTEIN"/>
    <property type="match status" value="1"/>
</dbReference>
<dbReference type="Gene3D" id="3.40.462.20">
    <property type="match status" value="1"/>
</dbReference>
<dbReference type="GO" id="GO:0071949">
    <property type="term" value="F:FAD binding"/>
    <property type="evidence" value="ECO:0007669"/>
    <property type="project" value="InterPro"/>
</dbReference>
<keyword evidence="5" id="KW-0560">Oxidoreductase</keyword>
<gene>
    <name evidence="8" type="ORF">FHX37_3620</name>
</gene>
<comment type="similarity">
    <text evidence="2">Belongs to the oxygen-dependent FAD-linked oxidoreductase family.</text>
</comment>
<proteinExistence type="inferred from homology"/>
<evidence type="ECO:0000256" key="2">
    <source>
        <dbReference type="ARBA" id="ARBA00005466"/>
    </source>
</evidence>
<dbReference type="Gene3D" id="3.30.465.10">
    <property type="match status" value="1"/>
</dbReference>
<protein>
    <submittedName>
        <fullName evidence="8">FAD/FMN-containing dehydrogenase</fullName>
    </submittedName>
</protein>
<dbReference type="OrthoDB" id="545125at2"/>
<dbReference type="PANTHER" id="PTHR42973">
    <property type="entry name" value="BINDING OXIDOREDUCTASE, PUTATIVE (AFU_ORTHOLOGUE AFUA_1G17690)-RELATED"/>
    <property type="match status" value="1"/>
</dbReference>
<comment type="caution">
    <text evidence="8">The sequence shown here is derived from an EMBL/GenBank/DDBJ whole genome shotgun (WGS) entry which is preliminary data.</text>
</comment>
<evidence type="ECO:0000256" key="6">
    <source>
        <dbReference type="SAM" id="MobiDB-lite"/>
    </source>
</evidence>
<dbReference type="PROSITE" id="PS51387">
    <property type="entry name" value="FAD_PCMH"/>
    <property type="match status" value="1"/>
</dbReference>
<keyword evidence="4" id="KW-0274">FAD</keyword>
<feature type="region of interest" description="Disordered" evidence="6">
    <location>
        <begin position="1"/>
        <end position="31"/>
    </location>
</feature>
<keyword evidence="3" id="KW-0285">Flavoprotein</keyword>
<name>A0A543N8Y2_9ACTN</name>
<dbReference type="SUPFAM" id="SSF56176">
    <property type="entry name" value="FAD-binding/transporter-associated domain-like"/>
    <property type="match status" value="1"/>
</dbReference>
<dbReference type="InterPro" id="IPR006093">
    <property type="entry name" value="Oxy_OxRdtase_FAD_BS"/>
</dbReference>
<evidence type="ECO:0000256" key="3">
    <source>
        <dbReference type="ARBA" id="ARBA00022630"/>
    </source>
</evidence>
<evidence type="ECO:0000256" key="4">
    <source>
        <dbReference type="ARBA" id="ARBA00022827"/>
    </source>
</evidence>
<dbReference type="InterPro" id="IPR016166">
    <property type="entry name" value="FAD-bd_PCMH"/>
</dbReference>
<evidence type="ECO:0000256" key="5">
    <source>
        <dbReference type="ARBA" id="ARBA00023002"/>
    </source>
</evidence>
<dbReference type="InterPro" id="IPR012951">
    <property type="entry name" value="BBE"/>
</dbReference>